<evidence type="ECO:0000313" key="8">
    <source>
        <dbReference type="Proteomes" id="UP000077755"/>
    </source>
</evidence>
<dbReference type="GO" id="GO:0006952">
    <property type="term" value="P:defense response"/>
    <property type="evidence" value="ECO:0007669"/>
    <property type="project" value="UniProtKB-KW"/>
</dbReference>
<evidence type="ECO:0000256" key="2">
    <source>
        <dbReference type="ARBA" id="ARBA00022614"/>
    </source>
</evidence>
<dbReference type="InterPro" id="IPR042197">
    <property type="entry name" value="Apaf_helical"/>
</dbReference>
<dbReference type="PANTHER" id="PTHR33463">
    <property type="entry name" value="NB-ARC DOMAIN-CONTAINING PROTEIN-RELATED"/>
    <property type="match status" value="1"/>
</dbReference>
<evidence type="ECO:0000259" key="6">
    <source>
        <dbReference type="Pfam" id="PF00931"/>
    </source>
</evidence>
<name>A0AAF0WME3_DAUCS</name>
<evidence type="ECO:0000256" key="1">
    <source>
        <dbReference type="ARBA" id="ARBA00008894"/>
    </source>
</evidence>
<keyword evidence="3" id="KW-0677">Repeat</keyword>
<keyword evidence="5" id="KW-0067">ATP-binding</keyword>
<dbReference type="GO" id="GO:0043531">
    <property type="term" value="F:ADP binding"/>
    <property type="evidence" value="ECO:0007669"/>
    <property type="project" value="InterPro"/>
</dbReference>
<organism evidence="7 8">
    <name type="scientific">Daucus carota subsp. sativus</name>
    <name type="common">Carrot</name>
    <dbReference type="NCBI Taxonomy" id="79200"/>
    <lineage>
        <taxon>Eukaryota</taxon>
        <taxon>Viridiplantae</taxon>
        <taxon>Streptophyta</taxon>
        <taxon>Embryophyta</taxon>
        <taxon>Tracheophyta</taxon>
        <taxon>Spermatophyta</taxon>
        <taxon>Magnoliopsida</taxon>
        <taxon>eudicotyledons</taxon>
        <taxon>Gunneridae</taxon>
        <taxon>Pentapetalae</taxon>
        <taxon>asterids</taxon>
        <taxon>campanulids</taxon>
        <taxon>Apiales</taxon>
        <taxon>Apiaceae</taxon>
        <taxon>Apioideae</taxon>
        <taxon>Scandiceae</taxon>
        <taxon>Daucinae</taxon>
        <taxon>Daucus</taxon>
        <taxon>Daucus sect. Daucus</taxon>
    </lineage>
</organism>
<gene>
    <name evidence="7" type="ORF">DCAR_0311532</name>
</gene>
<feature type="domain" description="NB-ARC" evidence="6">
    <location>
        <begin position="172"/>
        <end position="339"/>
    </location>
</feature>
<keyword evidence="4" id="KW-0611">Plant defense</keyword>
<sequence length="574" mass="65441">MCSLSDIPVVGKAVDKISVVIVEAGTRGLVHLFCYKGVVKDLKATKINELQIQEESVARKAAAAKNNGQILLKHVVDWQEKVVEIKDQVKVFVEEYENRPSWLCCFEALRIPDPVTRFRLGRSGAKMSKRVEELIESGKELVHEDIAQYPPFENVPISGGDRYYNFESRRTAYGKIWEALVKEDGFSVLGIYGMPGVGKTRMMEQTWKEIKEKGVFDKVARANFGNGKLDVINIQEQLSFHLECHLESKDNEEYRAFQLRNSIMNGGKILFILDDVWRYIPLNRIGISFDEGTPGGCKILFTSRAQDVCLKNNCKDPVRIDTLTAEEAWEMFSNVVGSSKIYSLLDKTLAMRVCNKCARLPLLIVAVGNSVAIMGECQWKDALDLLENHKIEKIHGIEGDIFACVELSFNQLHEDEKIFLLLCSLYREDAEIDKSLLFKLATDCELLEGKRDRVHSIVQNLKSSSLLLPGRNDKYIRLHDIIRDVARSIASRQEYAFLSITCNSWLPNQSAYSTRKVMYLNLEVDNVSSPDDLVCPDLHTLWLQSNFHSQQLSDSFFKMFPNLRFLVIQKCLFQ</sequence>
<dbReference type="AlphaFoldDB" id="A0AAF0WME3"/>
<dbReference type="Pfam" id="PF00931">
    <property type="entry name" value="NB-ARC"/>
    <property type="match status" value="1"/>
</dbReference>
<dbReference type="InterPro" id="IPR050905">
    <property type="entry name" value="Plant_NBS-LRR"/>
</dbReference>
<dbReference type="PANTHER" id="PTHR33463:SF198">
    <property type="entry name" value="RPP4C3"/>
    <property type="match status" value="1"/>
</dbReference>
<reference evidence="7" key="2">
    <citation type="submission" date="2022-03" db="EMBL/GenBank/DDBJ databases">
        <title>Draft title - Genomic analysis of global carrot germplasm unveils the trajectory of domestication and the origin of high carotenoid orange carrot.</title>
        <authorList>
            <person name="Iorizzo M."/>
            <person name="Ellison S."/>
            <person name="Senalik D."/>
            <person name="Macko-Podgorni A."/>
            <person name="Grzebelus D."/>
            <person name="Bostan H."/>
            <person name="Rolling W."/>
            <person name="Curaba J."/>
            <person name="Simon P."/>
        </authorList>
    </citation>
    <scope>NUCLEOTIDE SEQUENCE</scope>
    <source>
        <tissue evidence="7">Leaf</tissue>
    </source>
</reference>
<evidence type="ECO:0000256" key="3">
    <source>
        <dbReference type="ARBA" id="ARBA00022737"/>
    </source>
</evidence>
<keyword evidence="8" id="KW-1185">Reference proteome</keyword>
<evidence type="ECO:0000256" key="5">
    <source>
        <dbReference type="ARBA" id="ARBA00022840"/>
    </source>
</evidence>
<dbReference type="Proteomes" id="UP000077755">
    <property type="component" value="Chromosome 3"/>
</dbReference>
<dbReference type="PRINTS" id="PR00364">
    <property type="entry name" value="DISEASERSIST"/>
</dbReference>
<reference evidence="7" key="1">
    <citation type="journal article" date="2016" name="Nat. Genet.">
        <title>A high-quality carrot genome assembly provides new insights into carotenoid accumulation and asterid genome evolution.</title>
        <authorList>
            <person name="Iorizzo M."/>
            <person name="Ellison S."/>
            <person name="Senalik D."/>
            <person name="Zeng P."/>
            <person name="Satapoomin P."/>
            <person name="Huang J."/>
            <person name="Bowman M."/>
            <person name="Iovene M."/>
            <person name="Sanseverino W."/>
            <person name="Cavagnaro P."/>
            <person name="Yildiz M."/>
            <person name="Macko-Podgorni A."/>
            <person name="Moranska E."/>
            <person name="Grzebelus E."/>
            <person name="Grzebelus D."/>
            <person name="Ashrafi H."/>
            <person name="Zheng Z."/>
            <person name="Cheng S."/>
            <person name="Spooner D."/>
            <person name="Van Deynze A."/>
            <person name="Simon P."/>
        </authorList>
    </citation>
    <scope>NUCLEOTIDE SEQUENCE</scope>
    <source>
        <tissue evidence="7">Leaf</tissue>
    </source>
</reference>
<protein>
    <recommendedName>
        <fullName evidence="6">NB-ARC domain-containing protein</fullName>
    </recommendedName>
</protein>
<keyword evidence="2" id="KW-0433">Leucine-rich repeat</keyword>
<dbReference type="Gene3D" id="1.10.10.10">
    <property type="entry name" value="Winged helix-like DNA-binding domain superfamily/Winged helix DNA-binding domain"/>
    <property type="match status" value="1"/>
</dbReference>
<evidence type="ECO:0000313" key="7">
    <source>
        <dbReference type="EMBL" id="WOG92269.1"/>
    </source>
</evidence>
<keyword evidence="5" id="KW-0547">Nucleotide-binding</keyword>
<dbReference type="Gene3D" id="3.40.50.300">
    <property type="entry name" value="P-loop containing nucleotide triphosphate hydrolases"/>
    <property type="match status" value="1"/>
</dbReference>
<dbReference type="Gene3D" id="1.10.8.430">
    <property type="entry name" value="Helical domain of apoptotic protease-activating factors"/>
    <property type="match status" value="1"/>
</dbReference>
<dbReference type="SUPFAM" id="SSF52540">
    <property type="entry name" value="P-loop containing nucleoside triphosphate hydrolases"/>
    <property type="match status" value="1"/>
</dbReference>
<dbReference type="InterPro" id="IPR027417">
    <property type="entry name" value="P-loop_NTPase"/>
</dbReference>
<dbReference type="EMBL" id="CP093345">
    <property type="protein sequence ID" value="WOG92269.1"/>
    <property type="molecule type" value="Genomic_DNA"/>
</dbReference>
<dbReference type="InterPro" id="IPR036388">
    <property type="entry name" value="WH-like_DNA-bd_sf"/>
</dbReference>
<dbReference type="GO" id="GO:0005524">
    <property type="term" value="F:ATP binding"/>
    <property type="evidence" value="ECO:0007669"/>
    <property type="project" value="UniProtKB-KW"/>
</dbReference>
<accession>A0AAF0WME3</accession>
<evidence type="ECO:0000256" key="4">
    <source>
        <dbReference type="ARBA" id="ARBA00022821"/>
    </source>
</evidence>
<comment type="similarity">
    <text evidence="1">Belongs to the disease resistance NB-LRR family.</text>
</comment>
<proteinExistence type="inferred from homology"/>
<dbReference type="InterPro" id="IPR002182">
    <property type="entry name" value="NB-ARC"/>
</dbReference>